<comment type="similarity">
    <text evidence="2">Belongs to the membrane fusion protein (MFP) (TC 8.A.1) family.</text>
</comment>
<evidence type="ECO:0000256" key="1">
    <source>
        <dbReference type="ARBA" id="ARBA00004196"/>
    </source>
</evidence>
<proteinExistence type="inferred from homology"/>
<dbReference type="Pfam" id="PF25917">
    <property type="entry name" value="BSH_RND"/>
    <property type="match status" value="1"/>
</dbReference>
<comment type="caution">
    <text evidence="7">The sequence shown here is derived from an EMBL/GenBank/DDBJ whole genome shotgun (WGS) entry which is preliminary data.</text>
</comment>
<dbReference type="InterPro" id="IPR058626">
    <property type="entry name" value="MdtA-like_b-barrel"/>
</dbReference>
<dbReference type="Gene3D" id="1.10.287.470">
    <property type="entry name" value="Helix hairpin bin"/>
    <property type="match status" value="1"/>
</dbReference>
<dbReference type="Pfam" id="PF25876">
    <property type="entry name" value="HH_MFP_RND"/>
    <property type="match status" value="1"/>
</dbReference>
<evidence type="ECO:0000313" key="7">
    <source>
        <dbReference type="EMBL" id="MEX6689492.1"/>
    </source>
</evidence>
<dbReference type="SUPFAM" id="SSF111369">
    <property type="entry name" value="HlyD-like secretion proteins"/>
    <property type="match status" value="1"/>
</dbReference>
<evidence type="ECO:0000259" key="6">
    <source>
        <dbReference type="Pfam" id="PF25967"/>
    </source>
</evidence>
<dbReference type="Pfam" id="PF25944">
    <property type="entry name" value="Beta-barrel_RND"/>
    <property type="match status" value="1"/>
</dbReference>
<sequence>MKPTLIILFIFTGYALLSCKGKNTETTQVVPEVKVVVAGQKTIPVFTEYVGQVYGQSDVEIRPRAEGWIKSLNFKEGSHVQRGQLLYVIQDDELRDREQAAAAQLAEANILLVKAKADLDRVKPLAEMNALSKRDLDAAQASYDAQQQAVSSAGATLNNARTQLSYSRITAPLDGIIGVSKVQVGDYVNKGIGQQPINTISSVGAMRVRFSISENDYLKFKEKMTYQTAKELEVSFVLNDGTPFPETGKLDFTNREIDPTTGSLLVQAVVANRSGLLRPGQYVKVRFKADEIQNAVLVPQEAINQMQNVYMAFVVNDSSKINPRPVKAGVRSGSNWVITEGIKPGEKLALVGNTFIKPGMTIKPVMTPYSYDSTSTK</sequence>
<dbReference type="PROSITE" id="PS51257">
    <property type="entry name" value="PROKAR_LIPOPROTEIN"/>
    <property type="match status" value="1"/>
</dbReference>
<dbReference type="PANTHER" id="PTHR30158">
    <property type="entry name" value="ACRA/E-RELATED COMPONENT OF DRUG EFFLUX TRANSPORTER"/>
    <property type="match status" value="1"/>
</dbReference>
<comment type="subcellular location">
    <subcellularLocation>
        <location evidence="1">Cell envelope</location>
    </subcellularLocation>
</comment>
<name>A0ABV3ZHW9_9BACT</name>
<feature type="domain" description="Multidrug resistance protein MdtA-like C-terminal permuted SH3" evidence="6">
    <location>
        <begin position="294"/>
        <end position="348"/>
    </location>
</feature>
<evidence type="ECO:0000313" key="8">
    <source>
        <dbReference type="Proteomes" id="UP001560573"/>
    </source>
</evidence>
<dbReference type="Gene3D" id="2.40.50.100">
    <property type="match status" value="1"/>
</dbReference>
<dbReference type="Proteomes" id="UP001560573">
    <property type="component" value="Unassembled WGS sequence"/>
</dbReference>
<organism evidence="7 8">
    <name type="scientific">Danxiaibacter flavus</name>
    <dbReference type="NCBI Taxonomy" id="3049108"/>
    <lineage>
        <taxon>Bacteria</taxon>
        <taxon>Pseudomonadati</taxon>
        <taxon>Bacteroidota</taxon>
        <taxon>Chitinophagia</taxon>
        <taxon>Chitinophagales</taxon>
        <taxon>Chitinophagaceae</taxon>
        <taxon>Danxiaibacter</taxon>
    </lineage>
</organism>
<dbReference type="InterPro" id="IPR058624">
    <property type="entry name" value="MdtA-like_HH"/>
</dbReference>
<accession>A0ABV3ZHW9</accession>
<evidence type="ECO:0000259" key="5">
    <source>
        <dbReference type="Pfam" id="PF25944"/>
    </source>
</evidence>
<dbReference type="Gene3D" id="2.40.30.170">
    <property type="match status" value="1"/>
</dbReference>
<protein>
    <submittedName>
        <fullName evidence="7">Efflux RND transporter periplasmic adaptor subunit</fullName>
    </submittedName>
</protein>
<dbReference type="Gene3D" id="2.40.420.20">
    <property type="match status" value="1"/>
</dbReference>
<dbReference type="Pfam" id="PF25967">
    <property type="entry name" value="RND-MFP_C"/>
    <property type="match status" value="1"/>
</dbReference>
<dbReference type="NCBIfam" id="TIGR01730">
    <property type="entry name" value="RND_mfp"/>
    <property type="match status" value="1"/>
</dbReference>
<feature type="domain" description="Multidrug resistance protein MdtA-like alpha-helical hairpin" evidence="3">
    <location>
        <begin position="99"/>
        <end position="167"/>
    </location>
</feature>
<gene>
    <name evidence="7" type="ORF">QTN47_18435</name>
</gene>
<dbReference type="RefSeq" id="WP_369330899.1">
    <property type="nucleotide sequence ID" value="NZ_JAULBC010000006.1"/>
</dbReference>
<feature type="domain" description="Multidrug resistance protein MdtA-like barrel-sandwich hybrid" evidence="4">
    <location>
        <begin position="59"/>
        <end position="192"/>
    </location>
</feature>
<feature type="domain" description="Multidrug resistance protein MdtA-like beta-barrel" evidence="5">
    <location>
        <begin position="206"/>
        <end position="290"/>
    </location>
</feature>
<dbReference type="InterPro" id="IPR058625">
    <property type="entry name" value="MdtA-like_BSH"/>
</dbReference>
<evidence type="ECO:0000259" key="4">
    <source>
        <dbReference type="Pfam" id="PF25917"/>
    </source>
</evidence>
<evidence type="ECO:0000259" key="3">
    <source>
        <dbReference type="Pfam" id="PF25876"/>
    </source>
</evidence>
<dbReference type="InterPro" id="IPR058627">
    <property type="entry name" value="MdtA-like_C"/>
</dbReference>
<evidence type="ECO:0000256" key="2">
    <source>
        <dbReference type="ARBA" id="ARBA00009477"/>
    </source>
</evidence>
<dbReference type="InterPro" id="IPR006143">
    <property type="entry name" value="RND_pump_MFP"/>
</dbReference>
<dbReference type="EMBL" id="JAULBC010000006">
    <property type="protein sequence ID" value="MEX6689492.1"/>
    <property type="molecule type" value="Genomic_DNA"/>
</dbReference>
<reference evidence="7 8" key="1">
    <citation type="submission" date="2023-07" db="EMBL/GenBank/DDBJ databases">
        <authorList>
            <person name="Lian W.-H."/>
        </authorList>
    </citation>
    <scope>NUCLEOTIDE SEQUENCE [LARGE SCALE GENOMIC DNA]</scope>
    <source>
        <strain evidence="7 8">SYSU DXS3180</strain>
    </source>
</reference>
<keyword evidence="8" id="KW-1185">Reference proteome</keyword>